<dbReference type="AlphaFoldDB" id="A0A5P2B285"/>
<organism evidence="2 3">
    <name type="scientific">Streptomyces venezuelae</name>
    <dbReference type="NCBI Taxonomy" id="54571"/>
    <lineage>
        <taxon>Bacteria</taxon>
        <taxon>Bacillati</taxon>
        <taxon>Actinomycetota</taxon>
        <taxon>Actinomycetes</taxon>
        <taxon>Kitasatosporales</taxon>
        <taxon>Streptomycetaceae</taxon>
        <taxon>Streptomyces</taxon>
    </lineage>
</organism>
<feature type="compositionally biased region" description="Basic and acidic residues" evidence="1">
    <location>
        <begin position="1"/>
        <end position="17"/>
    </location>
</feature>
<evidence type="ECO:0000256" key="1">
    <source>
        <dbReference type="SAM" id="MobiDB-lite"/>
    </source>
</evidence>
<feature type="region of interest" description="Disordered" evidence="1">
    <location>
        <begin position="1"/>
        <end position="26"/>
    </location>
</feature>
<sequence>MLLHETPHGDRTWEPRTTRCTSTTQSTYAQGHDAKLRKFLVEAGVAGVQVRKSEEKVVVERDAVRIADDLGWGDDVRKAVEKGRGEA</sequence>
<gene>
    <name evidence="2" type="ORF">DEJ46_05100</name>
</gene>
<evidence type="ECO:0000313" key="3">
    <source>
        <dbReference type="Proteomes" id="UP000324106"/>
    </source>
</evidence>
<dbReference type="EMBL" id="CP029194">
    <property type="protein sequence ID" value="QES24426.1"/>
    <property type="molecule type" value="Genomic_DNA"/>
</dbReference>
<dbReference type="Proteomes" id="UP000324106">
    <property type="component" value="Chromosome"/>
</dbReference>
<evidence type="ECO:0000313" key="2">
    <source>
        <dbReference type="EMBL" id="QES24426.1"/>
    </source>
</evidence>
<name>A0A5P2B285_STRVZ</name>
<protein>
    <submittedName>
        <fullName evidence="2">Uncharacterized protein</fullName>
    </submittedName>
</protein>
<reference evidence="2 3" key="1">
    <citation type="submission" date="2018-05" db="EMBL/GenBank/DDBJ databases">
        <title>Streptomyces venezuelae.</title>
        <authorList>
            <person name="Kim W."/>
            <person name="Lee N."/>
            <person name="Cho B.-K."/>
        </authorList>
    </citation>
    <scope>NUCLEOTIDE SEQUENCE [LARGE SCALE GENOMIC DNA]</scope>
    <source>
        <strain evidence="2 3">ATCC 15068</strain>
    </source>
</reference>
<proteinExistence type="predicted"/>
<accession>A0A5P2B285</accession>